<reference evidence="1 2" key="1">
    <citation type="submission" date="2015-05" db="EMBL/GenBank/DDBJ databases">
        <title>Genome sequence of Mycobacterium heraklionense Davo strain.</title>
        <authorList>
            <person name="Greninger A.L."/>
            <person name="Cunningham G."/>
            <person name="Miller S."/>
        </authorList>
    </citation>
    <scope>NUCLEOTIDE SEQUENCE [LARGE SCALE GENOMIC DNA]</scope>
    <source>
        <strain evidence="1 2">Davo</strain>
    </source>
</reference>
<gene>
    <name evidence="1" type="ORF">ABW16_01830</name>
</gene>
<protein>
    <submittedName>
        <fullName evidence="1">Uncharacterized protein</fullName>
    </submittedName>
</protein>
<dbReference type="RefSeq" id="WP_047317383.1">
    <property type="nucleotide sequence ID" value="NZ_LDPO01000001.1"/>
</dbReference>
<keyword evidence="2" id="KW-1185">Reference proteome</keyword>
<dbReference type="Proteomes" id="UP000036464">
    <property type="component" value="Unassembled WGS sequence"/>
</dbReference>
<sequence>MNEIRPEDVLARLDWQTLTCQSARGCKNPAKYAMEIHAIDCCDAQATNDFGNVVVILCKPCYAALIRDTNRLLGKLAYFGRPHCMTCHAPLRATTDALRAAVAL</sequence>
<evidence type="ECO:0000313" key="2">
    <source>
        <dbReference type="Proteomes" id="UP000036464"/>
    </source>
</evidence>
<accession>A0ABR5FKQ4</accession>
<dbReference type="EMBL" id="LDPO01000001">
    <property type="protein sequence ID" value="KLO31597.1"/>
    <property type="molecule type" value="Genomic_DNA"/>
</dbReference>
<organism evidence="1 2">
    <name type="scientific">Mycolicibacter heraklionensis</name>
    <dbReference type="NCBI Taxonomy" id="512402"/>
    <lineage>
        <taxon>Bacteria</taxon>
        <taxon>Bacillati</taxon>
        <taxon>Actinomycetota</taxon>
        <taxon>Actinomycetes</taxon>
        <taxon>Mycobacteriales</taxon>
        <taxon>Mycobacteriaceae</taxon>
        <taxon>Mycolicibacter</taxon>
    </lineage>
</organism>
<name>A0ABR5FKQ4_9MYCO</name>
<evidence type="ECO:0000313" key="1">
    <source>
        <dbReference type="EMBL" id="KLO31597.1"/>
    </source>
</evidence>
<proteinExistence type="predicted"/>
<comment type="caution">
    <text evidence="1">The sequence shown here is derived from an EMBL/GenBank/DDBJ whole genome shotgun (WGS) entry which is preliminary data.</text>
</comment>